<keyword evidence="12" id="KW-1185">Reference proteome</keyword>
<evidence type="ECO:0000256" key="1">
    <source>
        <dbReference type="ARBA" id="ARBA00022618"/>
    </source>
</evidence>
<sequence>MGKSWRLRSISTIGLFFSLVVLLSGCPKRADLGDTGAISSSTATQSEEAVKPSKSIQEPPAAGAPSAQQPATAGQESPLKDAFFDFDKSTIRGDAKSNLNEDLQWLNSNPTAQITIEGHCDERGTAEYNLGLGERRAKSAQDYLVAAGIDAKRIKIVSFGKERPFAMGHDESAWKWNRRAHLVVSE</sequence>
<keyword evidence="1" id="KW-0132">Cell division</keyword>
<keyword evidence="6 8" id="KW-0449">Lipoprotein</keyword>
<dbReference type="InterPro" id="IPR006665">
    <property type="entry name" value="OmpA-like"/>
</dbReference>
<dbReference type="PRINTS" id="PR01021">
    <property type="entry name" value="OMPADOMAIN"/>
</dbReference>
<dbReference type="HAMAP" id="MF_02204">
    <property type="entry name" value="Pal"/>
    <property type="match status" value="1"/>
</dbReference>
<evidence type="ECO:0000256" key="5">
    <source>
        <dbReference type="ARBA" id="ARBA00023237"/>
    </source>
</evidence>
<dbReference type="EMBL" id="CABIKM010000026">
    <property type="protein sequence ID" value="VUZ85310.1"/>
    <property type="molecule type" value="Genomic_DNA"/>
</dbReference>
<dbReference type="InterPro" id="IPR036737">
    <property type="entry name" value="OmpA-like_sf"/>
</dbReference>
<comment type="similarity">
    <text evidence="8">Belongs to the Pal lipoprotein family.</text>
</comment>
<dbReference type="InterPro" id="IPR039001">
    <property type="entry name" value="Pal"/>
</dbReference>
<keyword evidence="2 8" id="KW-0732">Signal</keyword>
<name>A0A564ZIY0_9BACT</name>
<dbReference type="InterPro" id="IPR014169">
    <property type="entry name" value="Pal_lipo_C"/>
</dbReference>
<feature type="compositionally biased region" description="Polar residues" evidence="9">
    <location>
        <begin position="37"/>
        <end position="47"/>
    </location>
</feature>
<evidence type="ECO:0000256" key="6">
    <source>
        <dbReference type="ARBA" id="ARBA00023288"/>
    </source>
</evidence>
<keyword evidence="3 8" id="KW-0472">Membrane</keyword>
<evidence type="ECO:0000313" key="11">
    <source>
        <dbReference type="EMBL" id="VUZ85310.1"/>
    </source>
</evidence>
<evidence type="ECO:0000256" key="7">
    <source>
        <dbReference type="ARBA" id="ARBA00023306"/>
    </source>
</evidence>
<dbReference type="PANTHER" id="PTHR30329">
    <property type="entry name" value="STATOR ELEMENT OF FLAGELLAR MOTOR COMPLEX"/>
    <property type="match status" value="1"/>
</dbReference>
<keyword evidence="5 8" id="KW-0998">Cell outer membrane</keyword>
<evidence type="ECO:0000256" key="8">
    <source>
        <dbReference type="HAMAP-Rule" id="MF_02204"/>
    </source>
</evidence>
<dbReference type="CDD" id="cd07185">
    <property type="entry name" value="OmpA_C-like"/>
    <property type="match status" value="1"/>
</dbReference>
<dbReference type="GO" id="GO:0051301">
    <property type="term" value="P:cell division"/>
    <property type="evidence" value="ECO:0007669"/>
    <property type="project" value="UniProtKB-KW"/>
</dbReference>
<gene>
    <name evidence="8" type="primary">pal</name>
    <name evidence="11" type="ORF">MELA_01693</name>
</gene>
<reference evidence="11 12" key="1">
    <citation type="submission" date="2019-07" db="EMBL/GenBank/DDBJ databases">
        <authorList>
            <person name="Cremers G."/>
        </authorList>
    </citation>
    <scope>NUCLEOTIDE SEQUENCE [LARGE SCALE GENOMIC DNA]</scope>
</reference>
<evidence type="ECO:0000259" key="10">
    <source>
        <dbReference type="PROSITE" id="PS51123"/>
    </source>
</evidence>
<dbReference type="InterPro" id="IPR006664">
    <property type="entry name" value="OMP_bac"/>
</dbReference>
<dbReference type="NCBIfam" id="TIGR02802">
    <property type="entry name" value="Pal_lipo"/>
    <property type="match status" value="1"/>
</dbReference>
<dbReference type="AlphaFoldDB" id="A0A564ZIY0"/>
<dbReference type="PROSITE" id="PS51123">
    <property type="entry name" value="OMPA_2"/>
    <property type="match status" value="1"/>
</dbReference>
<accession>A0A564ZIY0</accession>
<dbReference type="PANTHER" id="PTHR30329:SF21">
    <property type="entry name" value="LIPOPROTEIN YIAD-RELATED"/>
    <property type="match status" value="1"/>
</dbReference>
<dbReference type="GO" id="GO:0009279">
    <property type="term" value="C:cell outer membrane"/>
    <property type="evidence" value="ECO:0007669"/>
    <property type="project" value="UniProtKB-SubCell"/>
</dbReference>
<evidence type="ECO:0000256" key="3">
    <source>
        <dbReference type="ARBA" id="ARBA00023136"/>
    </source>
</evidence>
<comment type="subcellular location">
    <subcellularLocation>
        <location evidence="8">Cell outer membrane</location>
        <topology evidence="8">Lipid-anchor</topology>
    </subcellularLocation>
</comment>
<dbReference type="Gene3D" id="3.30.1330.60">
    <property type="entry name" value="OmpA-like domain"/>
    <property type="match status" value="1"/>
</dbReference>
<dbReference type="SUPFAM" id="SSF103088">
    <property type="entry name" value="OmpA-like"/>
    <property type="match status" value="1"/>
</dbReference>
<evidence type="ECO:0000256" key="2">
    <source>
        <dbReference type="ARBA" id="ARBA00022729"/>
    </source>
</evidence>
<evidence type="ECO:0000256" key="9">
    <source>
        <dbReference type="SAM" id="MobiDB-lite"/>
    </source>
</evidence>
<dbReference type="Pfam" id="PF00691">
    <property type="entry name" value="OmpA"/>
    <property type="match status" value="1"/>
</dbReference>
<dbReference type="PROSITE" id="PS51257">
    <property type="entry name" value="PROKAR_LIPOPROTEIN"/>
    <property type="match status" value="1"/>
</dbReference>
<feature type="domain" description="OmpA-like" evidence="10">
    <location>
        <begin position="71"/>
        <end position="186"/>
    </location>
</feature>
<feature type="region of interest" description="Disordered" evidence="9">
    <location>
        <begin position="37"/>
        <end position="79"/>
    </location>
</feature>
<keyword evidence="7" id="KW-0131">Cell cycle</keyword>
<protein>
    <recommendedName>
        <fullName evidence="8">Peptidoglycan-associated lipoprotein</fullName>
        <shortName evidence="8">PAL</shortName>
    </recommendedName>
</protein>
<keyword evidence="4 8" id="KW-0564">Palmitate</keyword>
<dbReference type="InterPro" id="IPR050330">
    <property type="entry name" value="Bact_OuterMem_StrucFunc"/>
</dbReference>
<feature type="compositionally biased region" description="Low complexity" evidence="9">
    <location>
        <begin position="57"/>
        <end position="75"/>
    </location>
</feature>
<dbReference type="Proteomes" id="UP000334340">
    <property type="component" value="Unassembled WGS sequence"/>
</dbReference>
<evidence type="ECO:0000313" key="12">
    <source>
        <dbReference type="Proteomes" id="UP000334340"/>
    </source>
</evidence>
<organism evidence="11 12">
    <name type="scientific">Candidatus Methylomirabilis lanthanidiphila</name>
    <dbReference type="NCBI Taxonomy" id="2211376"/>
    <lineage>
        <taxon>Bacteria</taxon>
        <taxon>Candidatus Methylomirabilota</taxon>
        <taxon>Candidatus Methylomirabilia</taxon>
        <taxon>Candidatus Methylomirabilales</taxon>
        <taxon>Candidatus Methylomirabilaceae</taxon>
        <taxon>Candidatus Methylomirabilis</taxon>
    </lineage>
</organism>
<evidence type="ECO:0000256" key="4">
    <source>
        <dbReference type="ARBA" id="ARBA00023139"/>
    </source>
</evidence>
<proteinExistence type="inferred from homology"/>